<reference evidence="2 3" key="1">
    <citation type="submission" date="2017-09" db="EMBL/GenBank/DDBJ databases">
        <title>Large-scale bioinformatics analysis of Bacillus genomes uncovers conserved roles of natural products in bacterial physiology.</title>
        <authorList>
            <consortium name="Agbiome Team Llc"/>
            <person name="Bleich R.M."/>
            <person name="Grubbs K.J."/>
            <person name="Santa Maria K.C."/>
            <person name="Allen S.E."/>
            <person name="Farag S."/>
            <person name="Shank E.A."/>
            <person name="Bowers A."/>
        </authorList>
    </citation>
    <scope>NUCLEOTIDE SEQUENCE [LARGE SCALE GENOMIC DNA]</scope>
    <source>
        <strain evidence="2 3">AFS092012</strain>
    </source>
</reference>
<accession>A0AA91ZU43</accession>
<evidence type="ECO:0000313" key="2">
    <source>
        <dbReference type="EMBL" id="PED82268.1"/>
    </source>
</evidence>
<evidence type="ECO:0000313" key="3">
    <source>
        <dbReference type="Proteomes" id="UP000221020"/>
    </source>
</evidence>
<feature type="compositionally biased region" description="Basic and acidic residues" evidence="1">
    <location>
        <begin position="150"/>
        <end position="164"/>
    </location>
</feature>
<protein>
    <submittedName>
        <fullName evidence="2">DUF955 domain-containing protein</fullName>
    </submittedName>
</protein>
<comment type="caution">
    <text evidence="2">The sequence shown here is derived from an EMBL/GenBank/DDBJ whole genome shotgun (WGS) entry which is preliminary data.</text>
</comment>
<dbReference type="EMBL" id="NVOR01000040">
    <property type="protein sequence ID" value="PED82268.1"/>
    <property type="molecule type" value="Genomic_DNA"/>
</dbReference>
<gene>
    <name evidence="2" type="ORF">CON65_13085</name>
</gene>
<organism evidence="2 3">
    <name type="scientific">Bacillus pseudomycoides</name>
    <dbReference type="NCBI Taxonomy" id="64104"/>
    <lineage>
        <taxon>Bacteria</taxon>
        <taxon>Bacillati</taxon>
        <taxon>Bacillota</taxon>
        <taxon>Bacilli</taxon>
        <taxon>Bacillales</taxon>
        <taxon>Bacillaceae</taxon>
        <taxon>Bacillus</taxon>
        <taxon>Bacillus cereus group</taxon>
    </lineage>
</organism>
<evidence type="ECO:0000256" key="1">
    <source>
        <dbReference type="SAM" id="MobiDB-lite"/>
    </source>
</evidence>
<name>A0AA91ZU43_9BACI</name>
<dbReference type="Proteomes" id="UP000221020">
    <property type="component" value="Unassembled WGS sequence"/>
</dbReference>
<proteinExistence type="predicted"/>
<sequence length="205" mass="23328">MNPYINICICITPGSDITNDRIAKDLAVAESIWHPISFRIKDVITLDDSFQFYDEEISYMDSIQKQPKVSSFFYTCASQSPDCDLYICYIGSNYFKEHSVIACAYSLAKQQFLTGYIVLTNSAASMRNIYTLAHEIGHILFTRRMNGKLTHADPHSPTGSEHHPSSNNLMHPIVPRPDRVSMNSLLTREQKNLALQSPLLHRKKQ</sequence>
<feature type="region of interest" description="Disordered" evidence="1">
    <location>
        <begin position="150"/>
        <end position="174"/>
    </location>
</feature>
<dbReference type="AlphaFoldDB" id="A0AA91ZU43"/>
<dbReference type="RefSeq" id="WP_097896663.1">
    <property type="nucleotide sequence ID" value="NZ_NVOR01000040.1"/>
</dbReference>